<sequence>KVEKKVEEKIIKKVYCYFPYIECRFPLGALSLGYYSQTTPNMPIMKNAFNYK</sequence>
<name>A0ABN7WZC7_GIGMA</name>
<dbReference type="Proteomes" id="UP000789901">
    <property type="component" value="Unassembled WGS sequence"/>
</dbReference>
<evidence type="ECO:0000313" key="1">
    <source>
        <dbReference type="EMBL" id="CAG8843804.1"/>
    </source>
</evidence>
<reference evidence="1 2" key="1">
    <citation type="submission" date="2021-06" db="EMBL/GenBank/DDBJ databases">
        <authorList>
            <person name="Kallberg Y."/>
            <person name="Tangrot J."/>
            <person name="Rosling A."/>
        </authorList>
    </citation>
    <scope>NUCLEOTIDE SEQUENCE [LARGE SCALE GENOMIC DNA]</scope>
    <source>
        <strain evidence="1 2">120-4 pot B 10/14</strain>
    </source>
</reference>
<organism evidence="1 2">
    <name type="scientific">Gigaspora margarita</name>
    <dbReference type="NCBI Taxonomy" id="4874"/>
    <lineage>
        <taxon>Eukaryota</taxon>
        <taxon>Fungi</taxon>
        <taxon>Fungi incertae sedis</taxon>
        <taxon>Mucoromycota</taxon>
        <taxon>Glomeromycotina</taxon>
        <taxon>Glomeromycetes</taxon>
        <taxon>Diversisporales</taxon>
        <taxon>Gigasporaceae</taxon>
        <taxon>Gigaspora</taxon>
    </lineage>
</organism>
<accession>A0ABN7WZC7</accession>
<evidence type="ECO:0000313" key="2">
    <source>
        <dbReference type="Proteomes" id="UP000789901"/>
    </source>
</evidence>
<proteinExistence type="predicted"/>
<protein>
    <submittedName>
        <fullName evidence="1">12108_t:CDS:1</fullName>
    </submittedName>
</protein>
<comment type="caution">
    <text evidence="1">The sequence shown here is derived from an EMBL/GenBank/DDBJ whole genome shotgun (WGS) entry which is preliminary data.</text>
</comment>
<feature type="non-terminal residue" evidence="1">
    <location>
        <position position="52"/>
    </location>
</feature>
<keyword evidence="2" id="KW-1185">Reference proteome</keyword>
<dbReference type="EMBL" id="CAJVQB010073632">
    <property type="protein sequence ID" value="CAG8843804.1"/>
    <property type="molecule type" value="Genomic_DNA"/>
</dbReference>
<gene>
    <name evidence="1" type="ORF">GMARGA_LOCUS36736</name>
</gene>
<feature type="non-terminal residue" evidence="1">
    <location>
        <position position="1"/>
    </location>
</feature>